<dbReference type="EMBL" id="GIKN01000499">
    <property type="protein sequence ID" value="NIE42772.1"/>
    <property type="molecule type" value="Transcribed_RNA"/>
</dbReference>
<accession>A0A6G4ZVK7</accession>
<dbReference type="SUPFAM" id="SSF55486">
    <property type="entry name" value="Metalloproteases ('zincins'), catalytic domain"/>
    <property type="match status" value="1"/>
</dbReference>
<evidence type="ECO:0000256" key="5">
    <source>
        <dbReference type="ARBA" id="ARBA00022801"/>
    </source>
</evidence>
<evidence type="ECO:0000256" key="6">
    <source>
        <dbReference type="ARBA" id="ARBA00022833"/>
    </source>
</evidence>
<name>A0A6G4ZVK7_RHIMP</name>
<keyword evidence="4" id="KW-0479">Metal-binding</keyword>
<dbReference type="InterPro" id="IPR000718">
    <property type="entry name" value="Peptidase_M13"/>
</dbReference>
<evidence type="ECO:0000259" key="8">
    <source>
        <dbReference type="Pfam" id="PF01431"/>
    </source>
</evidence>
<dbReference type="InterPro" id="IPR018497">
    <property type="entry name" value="Peptidase_M13_C"/>
</dbReference>
<comment type="similarity">
    <text evidence="2">Belongs to the peptidase M13 family.</text>
</comment>
<dbReference type="Pfam" id="PF01431">
    <property type="entry name" value="Peptidase_M13"/>
    <property type="match status" value="1"/>
</dbReference>
<proteinExistence type="inferred from homology"/>
<keyword evidence="3" id="KW-0645">Protease</keyword>
<dbReference type="GO" id="GO:0005886">
    <property type="term" value="C:plasma membrane"/>
    <property type="evidence" value="ECO:0007669"/>
    <property type="project" value="TreeGrafter"/>
</dbReference>
<dbReference type="Gene3D" id="1.10.1380.10">
    <property type="entry name" value="Neutral endopeptidase , domain2"/>
    <property type="match status" value="1"/>
</dbReference>
<dbReference type="Pfam" id="PF05649">
    <property type="entry name" value="Peptidase_M13_N"/>
    <property type="match status" value="1"/>
</dbReference>
<evidence type="ECO:0000259" key="9">
    <source>
        <dbReference type="Pfam" id="PF05649"/>
    </source>
</evidence>
<feature type="domain" description="Peptidase M13 N-terminal" evidence="9">
    <location>
        <begin position="3"/>
        <end position="278"/>
    </location>
</feature>
<dbReference type="PANTHER" id="PTHR11733:SF167">
    <property type="entry name" value="FI17812P1-RELATED"/>
    <property type="match status" value="1"/>
</dbReference>
<evidence type="ECO:0000256" key="4">
    <source>
        <dbReference type="ARBA" id="ARBA00022723"/>
    </source>
</evidence>
<feature type="domain" description="Peptidase M13 C-terminal" evidence="8">
    <location>
        <begin position="340"/>
        <end position="543"/>
    </location>
</feature>
<dbReference type="PROSITE" id="PS51885">
    <property type="entry name" value="NEPRILYSIN"/>
    <property type="match status" value="1"/>
</dbReference>
<reference evidence="10" key="1">
    <citation type="submission" date="2020-03" db="EMBL/GenBank/DDBJ databases">
        <title>A transcriptome and proteome of the tick Rhipicephalus microplus shaped by the genetic composition of its hosts and developmental stage.</title>
        <authorList>
            <person name="Garcia G.R."/>
            <person name="Ribeiro J.M.C."/>
            <person name="Maruyama S.R."/>
            <person name="Gardinasse L.G."/>
            <person name="Nelson K."/>
            <person name="Ferreira B.R."/>
            <person name="Andrade T.G."/>
            <person name="Santos I.K.F.M."/>
        </authorList>
    </citation>
    <scope>NUCLEOTIDE SEQUENCE</scope>
    <source>
        <strain evidence="10">NSGR</strain>
        <tissue evidence="10">Salivary glands</tissue>
    </source>
</reference>
<dbReference type="InterPro" id="IPR008753">
    <property type="entry name" value="Peptidase_M13_N"/>
</dbReference>
<dbReference type="InterPro" id="IPR024079">
    <property type="entry name" value="MetalloPept_cat_dom_sf"/>
</dbReference>
<comment type="cofactor">
    <cofactor evidence="1">
        <name>Zn(2+)</name>
        <dbReference type="ChEBI" id="CHEBI:29105"/>
    </cofactor>
</comment>
<dbReference type="CDD" id="cd08662">
    <property type="entry name" value="M13"/>
    <property type="match status" value="1"/>
</dbReference>
<dbReference type="GO" id="GO:0046872">
    <property type="term" value="F:metal ion binding"/>
    <property type="evidence" value="ECO:0007669"/>
    <property type="project" value="UniProtKB-KW"/>
</dbReference>
<dbReference type="PANTHER" id="PTHR11733">
    <property type="entry name" value="ZINC METALLOPROTEASE FAMILY M13 NEPRILYSIN-RELATED"/>
    <property type="match status" value="1"/>
</dbReference>
<keyword evidence="5" id="KW-0378">Hydrolase</keyword>
<keyword evidence="7" id="KW-0482">Metalloprotease</keyword>
<dbReference type="InterPro" id="IPR042089">
    <property type="entry name" value="Peptidase_M13_dom_2"/>
</dbReference>
<dbReference type="OrthoDB" id="6475849at2759"/>
<dbReference type="GO" id="GO:0004222">
    <property type="term" value="F:metalloendopeptidase activity"/>
    <property type="evidence" value="ECO:0007669"/>
    <property type="project" value="InterPro"/>
</dbReference>
<dbReference type="PRINTS" id="PR00786">
    <property type="entry name" value="NEPRILYSIN"/>
</dbReference>
<dbReference type="GO" id="GO:0016485">
    <property type="term" value="P:protein processing"/>
    <property type="evidence" value="ECO:0007669"/>
    <property type="project" value="TreeGrafter"/>
</dbReference>
<dbReference type="VEuPathDB" id="VectorBase:LOC119181618"/>
<evidence type="ECO:0000256" key="1">
    <source>
        <dbReference type="ARBA" id="ARBA00001947"/>
    </source>
</evidence>
<evidence type="ECO:0000256" key="7">
    <source>
        <dbReference type="ARBA" id="ARBA00023049"/>
    </source>
</evidence>
<evidence type="ECO:0000256" key="2">
    <source>
        <dbReference type="ARBA" id="ARBA00007357"/>
    </source>
</evidence>
<dbReference type="AlphaFoldDB" id="A0A6G4ZVK7"/>
<evidence type="ECO:0000256" key="3">
    <source>
        <dbReference type="ARBA" id="ARBA00022670"/>
    </source>
</evidence>
<dbReference type="Gene3D" id="3.40.390.10">
    <property type="entry name" value="Collagenase (Catalytic Domain)"/>
    <property type="match status" value="1"/>
</dbReference>
<evidence type="ECO:0000313" key="10">
    <source>
        <dbReference type="EMBL" id="NIE42772.1"/>
    </source>
</evidence>
<sequence>MTPLFSVYVTRDMKELSRNIIEFDQFSFSLIGRNELIKPKKENRRSVQAYKALIRTALSVIKPNLKPAIVSVLTEEIFSFESQIAKRTMSKEDRRNTLRLYKRTTLRDLQRKFEELPLLDALNKEFSLVNITLTEDEPVAIMAERYFASATKFLKRVSPRVLYNYMGWRAVLTRASYASKRFREAKLNFNKVSKGLMKEPPLWKTCVRLVASAMKEVVGRLYVMKKFSARAKEDVEKLVESMKRRFQERLRKVKWMDAVTKQRAQQKLKDMTPKIGYPEWMLETDFLEHLYRHLDELRHDEPFVRIQEDISDNNYKNGLLELREPFNKTLTWSSGPAIVNAFYSADRNEMLFPSAILQGAFYKHGLPDSINLGGIGAVIGHEMTHGYDDRGSQYDGDGRLRQWWSKRTRKLFKNKANCFVKQYGDIFDHKAGMKLNGENTVGENIADNGGIRIAFKTYEYLLKTSETRDVRLPGLEHLSGKHLFFIANGMVWCSKSRKEALRQQIQYDSHSPKQYRVNVPLQNFYAFSSVFRCNRSSPMYYKKSVFSGKKAACATFDNEQYFN</sequence>
<organism evidence="10">
    <name type="scientific">Rhipicephalus microplus</name>
    <name type="common">Cattle tick</name>
    <name type="synonym">Boophilus microplus</name>
    <dbReference type="NCBI Taxonomy" id="6941"/>
    <lineage>
        <taxon>Eukaryota</taxon>
        <taxon>Metazoa</taxon>
        <taxon>Ecdysozoa</taxon>
        <taxon>Arthropoda</taxon>
        <taxon>Chelicerata</taxon>
        <taxon>Arachnida</taxon>
        <taxon>Acari</taxon>
        <taxon>Parasitiformes</taxon>
        <taxon>Ixodida</taxon>
        <taxon>Ixodoidea</taxon>
        <taxon>Ixodidae</taxon>
        <taxon>Rhipicephalinae</taxon>
        <taxon>Rhipicephalus</taxon>
        <taxon>Boophilus</taxon>
    </lineage>
</organism>
<protein>
    <submittedName>
        <fullName evidence="10">Putative m13 family peptidase</fullName>
    </submittedName>
</protein>
<keyword evidence="6" id="KW-0862">Zinc</keyword>